<comment type="function">
    <text evidence="8">Tautomerization of D-dopachrome with decarboxylation to give 5,6-dihydroxyindole (DHI).</text>
</comment>
<evidence type="ECO:0000256" key="1">
    <source>
        <dbReference type="ARBA" id="ARBA00004496"/>
    </source>
</evidence>
<evidence type="ECO:0000256" key="8">
    <source>
        <dbReference type="ARBA" id="ARBA00037460"/>
    </source>
</evidence>
<evidence type="ECO:0000313" key="11">
    <source>
        <dbReference type="Proteomes" id="UP000735302"/>
    </source>
</evidence>
<organism evidence="10 11">
    <name type="scientific">Plakobranchus ocellatus</name>
    <dbReference type="NCBI Taxonomy" id="259542"/>
    <lineage>
        <taxon>Eukaryota</taxon>
        <taxon>Metazoa</taxon>
        <taxon>Spiralia</taxon>
        <taxon>Lophotrochozoa</taxon>
        <taxon>Mollusca</taxon>
        <taxon>Gastropoda</taxon>
        <taxon>Heterobranchia</taxon>
        <taxon>Euthyneura</taxon>
        <taxon>Panpulmonata</taxon>
        <taxon>Sacoglossa</taxon>
        <taxon>Placobranchoidea</taxon>
        <taxon>Plakobranchidae</taxon>
        <taxon>Plakobranchus</taxon>
    </lineage>
</organism>
<evidence type="ECO:0000313" key="10">
    <source>
        <dbReference type="EMBL" id="GFO25247.1"/>
    </source>
</evidence>
<evidence type="ECO:0000256" key="9">
    <source>
        <dbReference type="ARBA" id="ARBA00038884"/>
    </source>
</evidence>
<proteinExistence type="inferred from homology"/>
<gene>
    <name evidence="10" type="ORF">PoB_005175200</name>
</gene>
<keyword evidence="5" id="KW-0007">Acetylation</keyword>
<dbReference type="SUPFAM" id="SSF55331">
    <property type="entry name" value="Tautomerase/MIF"/>
    <property type="match status" value="1"/>
</dbReference>
<comment type="similarity">
    <text evidence="2">Belongs to the MIF family.</text>
</comment>
<dbReference type="GO" id="GO:0033981">
    <property type="term" value="F:D-dopachrome decarboxylase activity"/>
    <property type="evidence" value="ECO:0007669"/>
    <property type="project" value="UniProtKB-EC"/>
</dbReference>
<dbReference type="InterPro" id="IPR014347">
    <property type="entry name" value="Tautomerase/MIF_sf"/>
</dbReference>
<comment type="subunit">
    <text evidence="3">Homotrimer.</text>
</comment>
<dbReference type="EMBL" id="BLXT01005737">
    <property type="protein sequence ID" value="GFO25247.1"/>
    <property type="molecule type" value="Genomic_DNA"/>
</dbReference>
<dbReference type="Proteomes" id="UP000735302">
    <property type="component" value="Unassembled WGS sequence"/>
</dbReference>
<evidence type="ECO:0000256" key="2">
    <source>
        <dbReference type="ARBA" id="ARBA00005851"/>
    </source>
</evidence>
<keyword evidence="7" id="KW-0456">Lyase</keyword>
<reference evidence="10 11" key="1">
    <citation type="journal article" date="2021" name="Elife">
        <title>Chloroplast acquisition without the gene transfer in kleptoplastic sea slugs, Plakobranchus ocellatus.</title>
        <authorList>
            <person name="Maeda T."/>
            <person name="Takahashi S."/>
            <person name="Yoshida T."/>
            <person name="Shimamura S."/>
            <person name="Takaki Y."/>
            <person name="Nagai Y."/>
            <person name="Toyoda A."/>
            <person name="Suzuki Y."/>
            <person name="Arimoto A."/>
            <person name="Ishii H."/>
            <person name="Satoh N."/>
            <person name="Nishiyama T."/>
            <person name="Hasebe M."/>
            <person name="Maruyama T."/>
            <person name="Minagawa J."/>
            <person name="Obokata J."/>
            <person name="Shigenobu S."/>
        </authorList>
    </citation>
    <scope>NUCLEOTIDE SEQUENCE [LARGE SCALE GENOMIC DNA]</scope>
</reference>
<evidence type="ECO:0000256" key="6">
    <source>
        <dbReference type="ARBA" id="ARBA00023101"/>
    </source>
</evidence>
<dbReference type="PANTHER" id="PTHR11954">
    <property type="entry name" value="D-DOPACHROME DECARBOXYLASE"/>
    <property type="match status" value="1"/>
</dbReference>
<evidence type="ECO:0000256" key="5">
    <source>
        <dbReference type="ARBA" id="ARBA00022990"/>
    </source>
</evidence>
<keyword evidence="4" id="KW-0963">Cytoplasm</keyword>
<dbReference type="InterPro" id="IPR001398">
    <property type="entry name" value="Macrophage_inhib_fac"/>
</dbReference>
<comment type="subcellular location">
    <subcellularLocation>
        <location evidence="1">Cytoplasm</location>
    </subcellularLocation>
</comment>
<evidence type="ECO:0000256" key="7">
    <source>
        <dbReference type="ARBA" id="ARBA00023239"/>
    </source>
</evidence>
<accession>A0AAV4C1U1</accession>
<evidence type="ECO:0000256" key="3">
    <source>
        <dbReference type="ARBA" id="ARBA00011233"/>
    </source>
</evidence>
<dbReference type="PANTHER" id="PTHR11954:SF22">
    <property type="entry name" value="D-DOPACHROME DECARBOXYLASE"/>
    <property type="match status" value="1"/>
</dbReference>
<keyword evidence="6" id="KW-0470">Melanin biosynthesis</keyword>
<dbReference type="GO" id="GO:0005737">
    <property type="term" value="C:cytoplasm"/>
    <property type="evidence" value="ECO:0007669"/>
    <property type="project" value="UniProtKB-SubCell"/>
</dbReference>
<dbReference type="AlphaFoldDB" id="A0AAV4C1U1"/>
<protein>
    <recommendedName>
        <fullName evidence="9">D-dopachrome decarboxylase</fullName>
        <ecNumber evidence="9">4.1.1.84</ecNumber>
    </recommendedName>
</protein>
<dbReference type="GO" id="GO:0005615">
    <property type="term" value="C:extracellular space"/>
    <property type="evidence" value="ECO:0007669"/>
    <property type="project" value="TreeGrafter"/>
</dbReference>
<sequence>MPLCQLMTSIAADDIKDGIESRLAEVISKVLEKPLERVTMIIQPGLRQLHRGSLDPACLLTITSAGVFDAKRNPKYGPALKAALQEEFNLPPERCAIQYRDFDLNFAA</sequence>
<dbReference type="GO" id="GO:0042438">
    <property type="term" value="P:melanin biosynthetic process"/>
    <property type="evidence" value="ECO:0007669"/>
    <property type="project" value="UniProtKB-KW"/>
</dbReference>
<evidence type="ECO:0000256" key="4">
    <source>
        <dbReference type="ARBA" id="ARBA00022490"/>
    </source>
</evidence>
<comment type="caution">
    <text evidence="10">The sequence shown here is derived from an EMBL/GenBank/DDBJ whole genome shotgun (WGS) entry which is preliminary data.</text>
</comment>
<dbReference type="Gene3D" id="3.30.429.10">
    <property type="entry name" value="Macrophage Migration Inhibitory Factor"/>
    <property type="match status" value="1"/>
</dbReference>
<dbReference type="Pfam" id="PF01187">
    <property type="entry name" value="MIF"/>
    <property type="match status" value="1"/>
</dbReference>
<keyword evidence="11" id="KW-1185">Reference proteome</keyword>
<name>A0AAV4C1U1_9GAST</name>
<dbReference type="EC" id="4.1.1.84" evidence="9"/>
<dbReference type="GO" id="GO:0050178">
    <property type="term" value="F:phenylpyruvate tautomerase activity"/>
    <property type="evidence" value="ECO:0007669"/>
    <property type="project" value="TreeGrafter"/>
</dbReference>